<dbReference type="RefSeq" id="WP_303737893.1">
    <property type="nucleotide sequence ID" value="NZ_SUTE01000094.1"/>
</dbReference>
<keyword evidence="1" id="KW-0812">Transmembrane</keyword>
<comment type="caution">
    <text evidence="2">The sequence shown here is derived from an EMBL/GenBank/DDBJ whole genome shotgun (WGS) entry which is preliminary data.</text>
</comment>
<keyword evidence="1" id="KW-0472">Membrane</keyword>
<evidence type="ECO:0000256" key="1">
    <source>
        <dbReference type="SAM" id="Phobius"/>
    </source>
</evidence>
<dbReference type="AlphaFoldDB" id="A0A8T3VI75"/>
<keyword evidence="1" id="KW-1133">Transmembrane helix</keyword>
<feature type="transmembrane region" description="Helical" evidence="1">
    <location>
        <begin position="12"/>
        <end position="30"/>
    </location>
</feature>
<accession>A0A8T3VI75</accession>
<sequence>MNMKKQLINKLKQIIIPIIFYTTFVIYDVMESYPKIHEDNRGQLLIPLELKLSDEEYRFYRELKVDWTIPPIKREDLPNEFSKKACKLVDLFRRKTINLNFECMLYFDYKTGEIIYCFIGEEDCVENTIDEFYFKNKHIASIHNHTNNNLSPPSPENFEILKIRNEEYELISTQHNLWILEAKGKYNEKFVKEFQDNITKIFNISIMNTKNKEFNIDELDKTYGQYLLKFIYNEKNKIKLTKKEF</sequence>
<reference evidence="2" key="1">
    <citation type="submission" date="2019-04" db="EMBL/GenBank/DDBJ databases">
        <title>Evolution of Biomass-Degrading Anaerobic Consortia Revealed by Metagenomics.</title>
        <authorList>
            <person name="Peng X."/>
        </authorList>
    </citation>
    <scope>NUCLEOTIDE SEQUENCE</scope>
    <source>
        <strain evidence="2">SIG12</strain>
    </source>
</reference>
<name>A0A8T3VI75_9EURY</name>
<protein>
    <submittedName>
        <fullName evidence="2">Uncharacterized protein</fullName>
    </submittedName>
</protein>
<gene>
    <name evidence="2" type="ORF">E7Z73_10945</name>
</gene>
<proteinExistence type="predicted"/>
<evidence type="ECO:0000313" key="2">
    <source>
        <dbReference type="EMBL" id="MBE6506225.1"/>
    </source>
</evidence>
<dbReference type="EMBL" id="SUTE01000094">
    <property type="protein sequence ID" value="MBE6506225.1"/>
    <property type="molecule type" value="Genomic_DNA"/>
</dbReference>
<dbReference type="Proteomes" id="UP000762703">
    <property type="component" value="Unassembled WGS sequence"/>
</dbReference>
<organism evidence="2 3">
    <name type="scientific">Methanobrevibacter millerae</name>
    <dbReference type="NCBI Taxonomy" id="230361"/>
    <lineage>
        <taxon>Archaea</taxon>
        <taxon>Methanobacteriati</taxon>
        <taxon>Methanobacteriota</taxon>
        <taxon>Methanomada group</taxon>
        <taxon>Methanobacteria</taxon>
        <taxon>Methanobacteriales</taxon>
        <taxon>Methanobacteriaceae</taxon>
        <taxon>Methanobrevibacter</taxon>
    </lineage>
</organism>
<evidence type="ECO:0000313" key="3">
    <source>
        <dbReference type="Proteomes" id="UP000762703"/>
    </source>
</evidence>